<sequence>MWNIIFNAVRFYAPYITLPAAAVIGVIGYNLEWSIRKEKNTPYKAVSILEERNERKLREIDQTDPTHVESLKARKDIPKTILGRNDNFENKV</sequence>
<name>A0A0B6Y8Q7_9EUPU</name>
<organism evidence="7">
    <name type="scientific">Arion vulgaris</name>
    <dbReference type="NCBI Taxonomy" id="1028688"/>
    <lineage>
        <taxon>Eukaryota</taxon>
        <taxon>Metazoa</taxon>
        <taxon>Spiralia</taxon>
        <taxon>Lophotrochozoa</taxon>
        <taxon>Mollusca</taxon>
        <taxon>Gastropoda</taxon>
        <taxon>Heterobranchia</taxon>
        <taxon>Euthyneura</taxon>
        <taxon>Panpulmonata</taxon>
        <taxon>Eupulmonata</taxon>
        <taxon>Stylommatophora</taxon>
        <taxon>Helicina</taxon>
        <taxon>Arionoidea</taxon>
        <taxon>Arionidae</taxon>
        <taxon>Arion</taxon>
    </lineage>
</organism>
<evidence type="ECO:0000256" key="3">
    <source>
        <dbReference type="ARBA" id="ARBA00022692"/>
    </source>
</evidence>
<comment type="subcellular location">
    <subcellularLocation>
        <location evidence="1">Membrane</location>
        <topology evidence="1">Single-pass membrane protein</topology>
    </subcellularLocation>
</comment>
<evidence type="ECO:0000256" key="4">
    <source>
        <dbReference type="ARBA" id="ARBA00022989"/>
    </source>
</evidence>
<reference evidence="7" key="1">
    <citation type="submission" date="2014-12" db="EMBL/GenBank/DDBJ databases">
        <title>Insight into the proteome of Arion vulgaris.</title>
        <authorList>
            <person name="Aradska J."/>
            <person name="Bulat T."/>
            <person name="Smidak R."/>
            <person name="Sarate P."/>
            <person name="Gangsoo J."/>
            <person name="Sialana F."/>
            <person name="Bilban M."/>
            <person name="Lubec G."/>
        </authorList>
    </citation>
    <scope>NUCLEOTIDE SEQUENCE</scope>
    <source>
        <tissue evidence="7">Skin</tissue>
    </source>
</reference>
<accession>A0A0B6Y8Q7</accession>
<feature type="transmembrane region" description="Helical" evidence="6">
    <location>
        <begin position="12"/>
        <end position="31"/>
    </location>
</feature>
<comment type="similarity">
    <text evidence="2">Belongs to the SMIM12 family.</text>
</comment>
<dbReference type="EMBL" id="HACG01005664">
    <property type="protein sequence ID" value="CEK52529.1"/>
    <property type="molecule type" value="Transcribed_RNA"/>
</dbReference>
<keyword evidence="5 6" id="KW-0472">Membrane</keyword>
<evidence type="ECO:0000313" key="7">
    <source>
        <dbReference type="EMBL" id="CEK52529.1"/>
    </source>
</evidence>
<dbReference type="PANTHER" id="PTHR28599:SF1">
    <property type="entry name" value="SMALL INTEGRAL MEMBRANE PROTEIN 12"/>
    <property type="match status" value="1"/>
</dbReference>
<evidence type="ECO:0008006" key="8">
    <source>
        <dbReference type="Google" id="ProtNLM"/>
    </source>
</evidence>
<proteinExistence type="inferred from homology"/>
<dbReference type="InterPro" id="IPR031933">
    <property type="entry name" value="UPF0767"/>
</dbReference>
<evidence type="ECO:0000256" key="2">
    <source>
        <dbReference type="ARBA" id="ARBA00007304"/>
    </source>
</evidence>
<evidence type="ECO:0000256" key="1">
    <source>
        <dbReference type="ARBA" id="ARBA00004167"/>
    </source>
</evidence>
<keyword evidence="4 6" id="KW-1133">Transmembrane helix</keyword>
<gene>
    <name evidence="7" type="primary">ORF17121</name>
</gene>
<dbReference type="Pfam" id="PF15990">
    <property type="entry name" value="UPF0767"/>
    <property type="match status" value="1"/>
</dbReference>
<keyword evidence="3 6" id="KW-0812">Transmembrane</keyword>
<dbReference type="PANTHER" id="PTHR28599">
    <property type="entry name" value="SMALL INTEGRAL MEMBRANE PROTEIN 12"/>
    <property type="match status" value="1"/>
</dbReference>
<dbReference type="AlphaFoldDB" id="A0A0B6Y8Q7"/>
<protein>
    <recommendedName>
        <fullName evidence="8">Small integral membrane protein 12</fullName>
    </recommendedName>
</protein>
<evidence type="ECO:0000256" key="6">
    <source>
        <dbReference type="SAM" id="Phobius"/>
    </source>
</evidence>
<dbReference type="GO" id="GO:0016020">
    <property type="term" value="C:membrane"/>
    <property type="evidence" value="ECO:0007669"/>
    <property type="project" value="UniProtKB-SubCell"/>
</dbReference>
<evidence type="ECO:0000256" key="5">
    <source>
        <dbReference type="ARBA" id="ARBA00023136"/>
    </source>
</evidence>